<evidence type="ECO:0000313" key="3">
    <source>
        <dbReference type="Proteomes" id="UP001320766"/>
    </source>
</evidence>
<sequence length="86" mass="8997">MSAANLWVLRVAAAVELLSLVTLLGNLLTVHTRMITTFGGPTHGMAYLVVIAAVSMAPAAAGSGARWRAFVPGVGGMLALRRLRPR</sequence>
<organism evidence="2 3">
    <name type="scientific">Nonomuraea roseoviolacea subsp. carminata</name>
    <dbReference type="NCBI Taxonomy" id="160689"/>
    <lineage>
        <taxon>Bacteria</taxon>
        <taxon>Bacillati</taxon>
        <taxon>Actinomycetota</taxon>
        <taxon>Actinomycetes</taxon>
        <taxon>Streptosporangiales</taxon>
        <taxon>Streptosporangiaceae</taxon>
        <taxon>Nonomuraea</taxon>
    </lineage>
</organism>
<keyword evidence="3" id="KW-1185">Reference proteome</keyword>
<protein>
    <recommendedName>
        <fullName evidence="4">DUF3817 domain-containing protein</fullName>
    </recommendedName>
</protein>
<keyword evidence="1" id="KW-0472">Membrane</keyword>
<evidence type="ECO:0000256" key="1">
    <source>
        <dbReference type="SAM" id="Phobius"/>
    </source>
</evidence>
<dbReference type="EMBL" id="JAMZEC010000001">
    <property type="protein sequence ID" value="MCP2352086.1"/>
    <property type="molecule type" value="Genomic_DNA"/>
</dbReference>
<reference evidence="2 3" key="1">
    <citation type="submission" date="2022-06" db="EMBL/GenBank/DDBJ databases">
        <title>Sequencing the genomes of 1000 actinobacteria strains.</title>
        <authorList>
            <person name="Klenk H.-P."/>
        </authorList>
    </citation>
    <scope>NUCLEOTIDE SEQUENCE [LARGE SCALE GENOMIC DNA]</scope>
    <source>
        <strain evidence="2 3">DSM 44170</strain>
    </source>
</reference>
<feature type="transmembrane region" description="Helical" evidence="1">
    <location>
        <begin position="6"/>
        <end position="30"/>
    </location>
</feature>
<keyword evidence="1" id="KW-1133">Transmembrane helix</keyword>
<comment type="caution">
    <text evidence="2">The sequence shown here is derived from an EMBL/GenBank/DDBJ whole genome shotgun (WGS) entry which is preliminary data.</text>
</comment>
<feature type="transmembrane region" description="Helical" evidence="1">
    <location>
        <begin position="42"/>
        <end position="61"/>
    </location>
</feature>
<name>A0ABT1KFF0_9ACTN</name>
<dbReference type="RefSeq" id="WP_253779062.1">
    <property type="nucleotide sequence ID" value="NZ_BAAAVE010000011.1"/>
</dbReference>
<proteinExistence type="predicted"/>
<evidence type="ECO:0008006" key="4">
    <source>
        <dbReference type="Google" id="ProtNLM"/>
    </source>
</evidence>
<accession>A0ABT1KFF0</accession>
<gene>
    <name evidence="2" type="ORF">HD595_008208</name>
</gene>
<keyword evidence="1" id="KW-0812">Transmembrane</keyword>
<dbReference type="Proteomes" id="UP001320766">
    <property type="component" value="Unassembled WGS sequence"/>
</dbReference>
<evidence type="ECO:0000313" key="2">
    <source>
        <dbReference type="EMBL" id="MCP2352086.1"/>
    </source>
</evidence>